<sequence length="264" mass="29848">VIGNITGKAASGHITVACKSYNVGIPSAFKTQSIKVKAPERQNVVEFTYEPGEDVPLWDEFQPAMLRLTLNLETKAGDEQFSDQRSVNFGMRDSAKERNRLKINGRSVFLRGKNDCCLFPLTGYPPMDKVGWLRVLSIAKFYGINHYRFHSWCPPEAAFGAADELGVYFQAEIPNKRSGFRAPEDREAAIHNIDRLDVKSSLKKVSLYEYAKREAELIFKAFGNHPSFVMFTLGNELGRNEGMFDMVAHFKEIDPRHLYAQGSN</sequence>
<reference evidence="6" key="1">
    <citation type="journal article" date="2014" name="Front. Microbiol.">
        <title>High frequency of phylogenetically diverse reductive dehalogenase-homologous genes in deep subseafloor sedimentary metagenomes.</title>
        <authorList>
            <person name="Kawai M."/>
            <person name="Futagami T."/>
            <person name="Toyoda A."/>
            <person name="Takaki Y."/>
            <person name="Nishi S."/>
            <person name="Hori S."/>
            <person name="Arai W."/>
            <person name="Tsubouchi T."/>
            <person name="Morono Y."/>
            <person name="Uchiyama I."/>
            <person name="Ito T."/>
            <person name="Fujiyama A."/>
            <person name="Inagaki F."/>
            <person name="Takami H."/>
        </authorList>
    </citation>
    <scope>NUCLEOTIDE SEQUENCE</scope>
    <source>
        <strain evidence="6">Expedition CK06-06</strain>
    </source>
</reference>
<dbReference type="Gene3D" id="3.20.20.80">
    <property type="entry name" value="Glycosidases"/>
    <property type="match status" value="1"/>
</dbReference>
<dbReference type="PANTHER" id="PTHR46323">
    <property type="entry name" value="BETA-GALACTOSIDASE"/>
    <property type="match status" value="1"/>
</dbReference>
<dbReference type="InterPro" id="IPR017853">
    <property type="entry name" value="GH"/>
</dbReference>
<dbReference type="AlphaFoldDB" id="X1UYS0"/>
<gene>
    <name evidence="6" type="ORF">S12H4_39093</name>
</gene>
<keyword evidence="4" id="KW-0326">Glycosidase</keyword>
<evidence type="ECO:0000256" key="2">
    <source>
        <dbReference type="ARBA" id="ARBA00012756"/>
    </source>
</evidence>
<dbReference type="InterPro" id="IPR050347">
    <property type="entry name" value="Bact_Beta-galactosidase"/>
</dbReference>
<dbReference type="EMBL" id="BARW01023597">
    <property type="protein sequence ID" value="GAI97504.1"/>
    <property type="molecule type" value="Genomic_DNA"/>
</dbReference>
<accession>X1UYS0</accession>
<evidence type="ECO:0000256" key="4">
    <source>
        <dbReference type="ARBA" id="ARBA00023295"/>
    </source>
</evidence>
<evidence type="ECO:0000256" key="3">
    <source>
        <dbReference type="ARBA" id="ARBA00022801"/>
    </source>
</evidence>
<dbReference type="Pfam" id="PF02836">
    <property type="entry name" value="Glyco_hydro_2_C"/>
    <property type="match status" value="1"/>
</dbReference>
<feature type="non-terminal residue" evidence="6">
    <location>
        <position position="1"/>
    </location>
</feature>
<dbReference type="SUPFAM" id="SSF51445">
    <property type="entry name" value="(Trans)glycosidases"/>
    <property type="match status" value="1"/>
</dbReference>
<dbReference type="PANTHER" id="PTHR46323:SF2">
    <property type="entry name" value="BETA-GALACTOSIDASE"/>
    <property type="match status" value="1"/>
</dbReference>
<evidence type="ECO:0000313" key="6">
    <source>
        <dbReference type="EMBL" id="GAI97504.1"/>
    </source>
</evidence>
<protein>
    <recommendedName>
        <fullName evidence="2">beta-galactosidase</fullName>
        <ecNumber evidence="2">3.2.1.23</ecNumber>
    </recommendedName>
</protein>
<dbReference type="EC" id="3.2.1.23" evidence="2"/>
<dbReference type="GO" id="GO:0009341">
    <property type="term" value="C:beta-galactosidase complex"/>
    <property type="evidence" value="ECO:0007669"/>
    <property type="project" value="TreeGrafter"/>
</dbReference>
<keyword evidence="3" id="KW-0378">Hydrolase</keyword>
<proteinExistence type="predicted"/>
<name>X1UYS0_9ZZZZ</name>
<organism evidence="6">
    <name type="scientific">marine sediment metagenome</name>
    <dbReference type="NCBI Taxonomy" id="412755"/>
    <lineage>
        <taxon>unclassified sequences</taxon>
        <taxon>metagenomes</taxon>
        <taxon>ecological metagenomes</taxon>
    </lineage>
</organism>
<dbReference type="InterPro" id="IPR006103">
    <property type="entry name" value="Glyco_hydro_2_cat"/>
</dbReference>
<comment type="caution">
    <text evidence="6">The sequence shown here is derived from an EMBL/GenBank/DDBJ whole genome shotgun (WGS) entry which is preliminary data.</text>
</comment>
<comment type="catalytic activity">
    <reaction evidence="1">
        <text>Hydrolysis of terminal non-reducing beta-D-galactose residues in beta-D-galactosides.</text>
        <dbReference type="EC" id="3.2.1.23"/>
    </reaction>
</comment>
<feature type="non-terminal residue" evidence="6">
    <location>
        <position position="264"/>
    </location>
</feature>
<evidence type="ECO:0000259" key="5">
    <source>
        <dbReference type="Pfam" id="PF02836"/>
    </source>
</evidence>
<evidence type="ECO:0000256" key="1">
    <source>
        <dbReference type="ARBA" id="ARBA00001412"/>
    </source>
</evidence>
<dbReference type="GO" id="GO:0004565">
    <property type="term" value="F:beta-galactosidase activity"/>
    <property type="evidence" value="ECO:0007669"/>
    <property type="project" value="UniProtKB-EC"/>
</dbReference>
<dbReference type="GO" id="GO:0005990">
    <property type="term" value="P:lactose catabolic process"/>
    <property type="evidence" value="ECO:0007669"/>
    <property type="project" value="TreeGrafter"/>
</dbReference>
<feature type="domain" description="Glycoside hydrolase family 2 catalytic" evidence="5">
    <location>
        <begin position="99"/>
        <end position="256"/>
    </location>
</feature>